<dbReference type="PANTHER" id="PTHR38839:SF4">
    <property type="entry name" value="TRANSCRIPTIONAL REGULATOR WHIB"/>
    <property type="match status" value="1"/>
</dbReference>
<proteinExistence type="inferred from homology"/>
<comment type="cofactor">
    <cofactor evidence="1">
        <name>[4Fe-4S] cluster</name>
        <dbReference type="ChEBI" id="CHEBI:49883"/>
    </cofactor>
</comment>
<keyword evidence="3" id="KW-0004">4Fe-4S</keyword>
<organism evidence="12 13">
    <name type="scientific">Mycobacterium phage Nibb</name>
    <dbReference type="NCBI Taxonomy" id="2510585"/>
    <lineage>
        <taxon>Viruses</taxon>
        <taxon>Duplodnaviria</taxon>
        <taxon>Heunggongvirae</taxon>
        <taxon>Uroviricota</taxon>
        <taxon>Caudoviricetes</taxon>
        <taxon>Weiservirinae</taxon>
        <taxon>Anayavirus</taxon>
        <taxon>Anayavirus nibb</taxon>
    </lineage>
</organism>
<protein>
    <submittedName>
        <fullName evidence="12">WhiB family transcription factor</fullName>
    </submittedName>
</protein>
<evidence type="ECO:0000256" key="5">
    <source>
        <dbReference type="ARBA" id="ARBA00023004"/>
    </source>
</evidence>
<dbReference type="RefSeq" id="YP_009953641.1">
    <property type="nucleotide sequence ID" value="NC_051624.1"/>
</dbReference>
<evidence type="ECO:0000313" key="12">
    <source>
        <dbReference type="EMBL" id="QAX95592.1"/>
    </source>
</evidence>
<dbReference type="Pfam" id="PF02467">
    <property type="entry name" value="Whib"/>
    <property type="match status" value="1"/>
</dbReference>
<reference evidence="12 13" key="1">
    <citation type="submission" date="2019-01" db="EMBL/GenBank/DDBJ databases">
        <authorList>
            <person name="Neitz A."/>
            <person name="Villela V."/>
            <person name="Anton S."/>
            <person name="Buhyoff S."/>
            <person name="Consani M."/>
            <person name="Davis D."/>
            <person name="Haas R."/>
            <person name="Heid C."/>
            <person name="Roop S."/>
            <person name="Braley A.B."/>
            <person name="Ettinger A.-S.H."/>
            <person name="Anders K.R."/>
            <person name="Garlena R.A."/>
            <person name="Russell D.A."/>
            <person name="Pope W.H."/>
            <person name="Jacobs-Sera D."/>
            <person name="Hendrix R.W."/>
            <person name="Hatfull G.F."/>
        </authorList>
    </citation>
    <scope>NUCLEOTIDE SEQUENCE [LARGE SCALE GENOMIC DNA]</scope>
</reference>
<sequence>MNIHALPKELEADALCAQADPEAFFPDKGQSAQPAKRICARCPIVDQCLDHALALEGEVFGIWGGLTQRDRREIRRGNATRPERREVAA</sequence>
<keyword evidence="4" id="KW-0479">Metal-binding</keyword>
<keyword evidence="9" id="KW-1015">Disulfide bond</keyword>
<evidence type="ECO:0000256" key="6">
    <source>
        <dbReference type="ARBA" id="ARBA00023014"/>
    </source>
</evidence>
<dbReference type="GO" id="GO:0046872">
    <property type="term" value="F:metal ion binding"/>
    <property type="evidence" value="ECO:0007669"/>
    <property type="project" value="UniProtKB-KW"/>
</dbReference>
<accession>A0A411B5F5</accession>
<evidence type="ECO:0000256" key="2">
    <source>
        <dbReference type="ARBA" id="ARBA00006597"/>
    </source>
</evidence>
<gene>
    <name evidence="12" type="primary">53</name>
    <name evidence="12" type="ORF">SEA_NIBB_53</name>
</gene>
<dbReference type="GO" id="GO:0051539">
    <property type="term" value="F:4 iron, 4 sulfur cluster binding"/>
    <property type="evidence" value="ECO:0007669"/>
    <property type="project" value="UniProtKB-KW"/>
</dbReference>
<dbReference type="HAMAP" id="MF_01479">
    <property type="entry name" value="WhiB"/>
    <property type="match status" value="1"/>
</dbReference>
<evidence type="ECO:0000256" key="9">
    <source>
        <dbReference type="ARBA" id="ARBA00023157"/>
    </source>
</evidence>
<evidence type="ECO:0000256" key="3">
    <source>
        <dbReference type="ARBA" id="ARBA00022485"/>
    </source>
</evidence>
<dbReference type="GO" id="GO:0003677">
    <property type="term" value="F:DNA binding"/>
    <property type="evidence" value="ECO:0007669"/>
    <property type="project" value="UniProtKB-KW"/>
</dbReference>
<keyword evidence="10" id="KW-0804">Transcription</keyword>
<comment type="similarity">
    <text evidence="2">Belongs to the WhiB family.</text>
</comment>
<evidence type="ECO:0000256" key="4">
    <source>
        <dbReference type="ARBA" id="ARBA00022723"/>
    </source>
</evidence>
<dbReference type="GeneID" id="60325118"/>
<keyword evidence="8" id="KW-0238">DNA-binding</keyword>
<keyword evidence="13" id="KW-1185">Reference proteome</keyword>
<dbReference type="PANTHER" id="PTHR38839">
    <property type="entry name" value="TRANSCRIPTIONAL REGULATOR WHID-RELATED"/>
    <property type="match status" value="1"/>
</dbReference>
<keyword evidence="6" id="KW-0411">Iron-sulfur</keyword>
<evidence type="ECO:0000313" key="13">
    <source>
        <dbReference type="Proteomes" id="UP000290045"/>
    </source>
</evidence>
<name>A0A411B5F5_9CAUD</name>
<dbReference type="Proteomes" id="UP000290045">
    <property type="component" value="Segment"/>
</dbReference>
<evidence type="ECO:0000259" key="11">
    <source>
        <dbReference type="PROSITE" id="PS51674"/>
    </source>
</evidence>
<evidence type="ECO:0000256" key="8">
    <source>
        <dbReference type="ARBA" id="ARBA00023125"/>
    </source>
</evidence>
<evidence type="ECO:0000256" key="10">
    <source>
        <dbReference type="ARBA" id="ARBA00023163"/>
    </source>
</evidence>
<dbReference type="PROSITE" id="PS51674">
    <property type="entry name" value="4FE4S_WBL"/>
    <property type="match status" value="1"/>
</dbReference>
<evidence type="ECO:0000256" key="7">
    <source>
        <dbReference type="ARBA" id="ARBA00023015"/>
    </source>
</evidence>
<keyword evidence="5" id="KW-0408">Iron</keyword>
<dbReference type="InterPro" id="IPR003482">
    <property type="entry name" value="Whib"/>
</dbReference>
<dbReference type="EMBL" id="MK460246">
    <property type="protein sequence ID" value="QAX95592.1"/>
    <property type="molecule type" value="Genomic_DNA"/>
</dbReference>
<dbReference type="GO" id="GO:0045892">
    <property type="term" value="P:negative regulation of DNA-templated transcription"/>
    <property type="evidence" value="ECO:0007669"/>
    <property type="project" value="TreeGrafter"/>
</dbReference>
<dbReference type="InterPro" id="IPR034768">
    <property type="entry name" value="4FE4S_WBL"/>
</dbReference>
<dbReference type="KEGG" id="vg:60325118"/>
<dbReference type="GO" id="GO:0047134">
    <property type="term" value="F:protein-disulfide reductase [NAD(P)H] activity"/>
    <property type="evidence" value="ECO:0007669"/>
    <property type="project" value="TreeGrafter"/>
</dbReference>
<evidence type="ECO:0000256" key="1">
    <source>
        <dbReference type="ARBA" id="ARBA00001966"/>
    </source>
</evidence>
<keyword evidence="7" id="KW-0805">Transcription regulation</keyword>
<feature type="domain" description="4Fe-4S Wbl-type" evidence="11">
    <location>
        <begin position="15"/>
        <end position="73"/>
    </location>
</feature>